<comment type="similarity">
    <text evidence="1 3">Belongs to the short-chain dehydrogenases/reductases (SDR) family.</text>
</comment>
<dbReference type="PRINTS" id="PR00081">
    <property type="entry name" value="GDHRDH"/>
</dbReference>
<dbReference type="InterPro" id="IPR036291">
    <property type="entry name" value="NAD(P)-bd_dom_sf"/>
</dbReference>
<dbReference type="Pfam" id="PF00106">
    <property type="entry name" value="adh_short"/>
    <property type="match status" value="1"/>
</dbReference>
<dbReference type="RefSeq" id="WP_167274591.1">
    <property type="nucleotide sequence ID" value="NZ_JAASQJ010000004.1"/>
</dbReference>
<organism evidence="4 5">
    <name type="scientific">Dyadobacter arcticus</name>
    <dbReference type="NCBI Taxonomy" id="1078754"/>
    <lineage>
        <taxon>Bacteria</taxon>
        <taxon>Pseudomonadati</taxon>
        <taxon>Bacteroidota</taxon>
        <taxon>Cytophagia</taxon>
        <taxon>Cytophagales</taxon>
        <taxon>Spirosomataceae</taxon>
        <taxon>Dyadobacter</taxon>
    </lineage>
</organism>
<dbReference type="PRINTS" id="PR00080">
    <property type="entry name" value="SDRFAMILY"/>
</dbReference>
<gene>
    <name evidence="4" type="ORF">FHS68_004382</name>
</gene>
<dbReference type="SUPFAM" id="SSF51735">
    <property type="entry name" value="NAD(P)-binding Rossmann-fold domains"/>
    <property type="match status" value="1"/>
</dbReference>
<dbReference type="PANTHER" id="PTHR42901">
    <property type="entry name" value="ALCOHOL DEHYDROGENASE"/>
    <property type="match status" value="1"/>
</dbReference>
<keyword evidence="2" id="KW-0560">Oxidoreductase</keyword>
<evidence type="ECO:0000256" key="3">
    <source>
        <dbReference type="RuleBase" id="RU000363"/>
    </source>
</evidence>
<dbReference type="Gene3D" id="3.40.50.720">
    <property type="entry name" value="NAD(P)-binding Rossmann-like Domain"/>
    <property type="match status" value="1"/>
</dbReference>
<dbReference type="EMBL" id="JAASQJ010000004">
    <property type="protein sequence ID" value="NIJ55195.1"/>
    <property type="molecule type" value="Genomic_DNA"/>
</dbReference>
<sequence length="264" mass="29475">MKVTLITGASAGIGEAFAKRLAEEKHNLLLVARSESKLQSLCEGLIAEYNINAQYIAIDLTKPGSDETLFIEMQKRNLQIDWLINNAGIGSGGDFLEHELKSEIDMMHLNMDAMVALTHRFLPQMRADKKGTIINVGSMAGFSPIPYMNVYASTKAFVRSFTEALQEENRLFNVKTMLLCPGATETNFFDAAKIGPDRKSSFSSKKLETPEQVVASALKGLKSNKRITVSGIQNKLSRRIIHFIPNSIILKMFGRQMRQNLYKI</sequence>
<reference evidence="4 5" key="1">
    <citation type="submission" date="2020-03" db="EMBL/GenBank/DDBJ databases">
        <title>Genomic Encyclopedia of Type Strains, Phase IV (KMG-IV): sequencing the most valuable type-strain genomes for metagenomic binning, comparative biology and taxonomic classification.</title>
        <authorList>
            <person name="Goeker M."/>
        </authorList>
    </citation>
    <scope>NUCLEOTIDE SEQUENCE [LARGE SCALE GENOMIC DNA]</scope>
    <source>
        <strain evidence="4 5">DSM 102865</strain>
    </source>
</reference>
<evidence type="ECO:0000313" key="4">
    <source>
        <dbReference type="EMBL" id="NIJ55195.1"/>
    </source>
</evidence>
<evidence type="ECO:0000313" key="5">
    <source>
        <dbReference type="Proteomes" id="UP001179181"/>
    </source>
</evidence>
<comment type="caution">
    <text evidence="4">The sequence shown here is derived from an EMBL/GenBank/DDBJ whole genome shotgun (WGS) entry which is preliminary data.</text>
</comment>
<dbReference type="Proteomes" id="UP001179181">
    <property type="component" value="Unassembled WGS sequence"/>
</dbReference>
<protein>
    <recommendedName>
        <fullName evidence="6">Short-chain dehydrogenase</fullName>
    </recommendedName>
</protein>
<dbReference type="PROSITE" id="PS00061">
    <property type="entry name" value="ADH_SHORT"/>
    <property type="match status" value="1"/>
</dbReference>
<dbReference type="CDD" id="cd05233">
    <property type="entry name" value="SDR_c"/>
    <property type="match status" value="1"/>
</dbReference>
<dbReference type="InterPro" id="IPR020904">
    <property type="entry name" value="Sc_DH/Rdtase_CS"/>
</dbReference>
<proteinExistence type="inferred from homology"/>
<evidence type="ECO:0008006" key="6">
    <source>
        <dbReference type="Google" id="ProtNLM"/>
    </source>
</evidence>
<name>A0ABX0UU78_9BACT</name>
<dbReference type="InterPro" id="IPR002347">
    <property type="entry name" value="SDR_fam"/>
</dbReference>
<evidence type="ECO:0000256" key="1">
    <source>
        <dbReference type="ARBA" id="ARBA00006484"/>
    </source>
</evidence>
<keyword evidence="5" id="KW-1185">Reference proteome</keyword>
<dbReference type="PIRSF" id="PIRSF000126">
    <property type="entry name" value="11-beta-HSD1"/>
    <property type="match status" value="1"/>
</dbReference>
<dbReference type="PANTHER" id="PTHR42901:SF1">
    <property type="entry name" value="ALCOHOL DEHYDROGENASE"/>
    <property type="match status" value="1"/>
</dbReference>
<evidence type="ECO:0000256" key="2">
    <source>
        <dbReference type="ARBA" id="ARBA00023002"/>
    </source>
</evidence>
<accession>A0ABX0UU78</accession>